<dbReference type="CDD" id="cd05832">
    <property type="entry name" value="Ribosomal_L12p"/>
    <property type="match status" value="1"/>
</dbReference>
<comment type="subunit">
    <text evidence="4">Part of the 50S ribosomal subunit. Homodimer, it forms part of the ribosomal stalk which helps the ribosome interact with GTP-bound translation factors. Forms a heptameric L10(L12)2(L12)2(L12)2 complex, where L10 forms an elongated spine to which the L12 dimers bind in a sequential fashion.</text>
</comment>
<keyword evidence="2 4" id="KW-0689">Ribosomal protein</keyword>
<sequence>MEYIYAGMLLHNAKQPINEDNVKKVLSAAGVAVDEARVKALVAALSEVNIDEAIKAAAVPVAAAPAAAPAQATAEAKKEEKKEEKKEVASDEETAEGLGSLFG</sequence>
<accession>A0A7C3J3Q3</accession>
<dbReference type="Pfam" id="PF00428">
    <property type="entry name" value="Ribosomal_60s"/>
    <property type="match status" value="1"/>
</dbReference>
<dbReference type="GO" id="GO:0003735">
    <property type="term" value="F:structural constituent of ribosome"/>
    <property type="evidence" value="ECO:0007669"/>
    <property type="project" value="InterPro"/>
</dbReference>
<dbReference type="NCBIfam" id="TIGR03685">
    <property type="entry name" value="ribo_P1_arch"/>
    <property type="match status" value="1"/>
</dbReference>
<evidence type="ECO:0000256" key="3">
    <source>
        <dbReference type="ARBA" id="ARBA00023274"/>
    </source>
</evidence>
<feature type="region of interest" description="Disordered" evidence="5">
    <location>
        <begin position="69"/>
        <end position="103"/>
    </location>
</feature>
<dbReference type="EMBL" id="DSTX01000002">
    <property type="protein sequence ID" value="HFK19973.1"/>
    <property type="molecule type" value="Genomic_DNA"/>
</dbReference>
<gene>
    <name evidence="4" type="primary">rpl12</name>
    <name evidence="6" type="ORF">ENS19_01680</name>
</gene>
<feature type="compositionally biased region" description="Basic and acidic residues" evidence="5">
    <location>
        <begin position="75"/>
        <end position="89"/>
    </location>
</feature>
<dbReference type="InterPro" id="IPR038716">
    <property type="entry name" value="P1/P2_N_sf"/>
</dbReference>
<evidence type="ECO:0000256" key="4">
    <source>
        <dbReference type="HAMAP-Rule" id="MF_01478"/>
    </source>
</evidence>
<dbReference type="GO" id="GO:0005840">
    <property type="term" value="C:ribosome"/>
    <property type="evidence" value="ECO:0007669"/>
    <property type="project" value="UniProtKB-KW"/>
</dbReference>
<dbReference type="FunFam" id="1.10.10.1410:FF:000002">
    <property type="entry name" value="60S acidic ribosomal protein P2"/>
    <property type="match status" value="1"/>
</dbReference>
<evidence type="ECO:0000313" key="6">
    <source>
        <dbReference type="EMBL" id="HFK19973.1"/>
    </source>
</evidence>
<dbReference type="PANTHER" id="PTHR45696">
    <property type="entry name" value="60S ACIDIC RIBOSOMAL PROTEIN P1"/>
    <property type="match status" value="1"/>
</dbReference>
<keyword evidence="3 4" id="KW-0687">Ribonucleoprotein</keyword>
<comment type="function">
    <text evidence="4">Forms part of the ribosomal stalk, playing a central role in the interaction of the ribosome with GTP-bound translation factors.</text>
</comment>
<evidence type="ECO:0000256" key="1">
    <source>
        <dbReference type="ARBA" id="ARBA00005436"/>
    </source>
</evidence>
<dbReference type="HAMAP" id="MF_01478">
    <property type="entry name" value="Ribosomal_L12_arch"/>
    <property type="match status" value="1"/>
</dbReference>
<name>A0A7C3J3Q3_9CREN</name>
<dbReference type="InterPro" id="IPR027534">
    <property type="entry name" value="Ribosomal_P1/P2"/>
</dbReference>
<comment type="caution">
    <text evidence="6">The sequence shown here is derived from an EMBL/GenBank/DDBJ whole genome shotgun (WGS) entry which is preliminary data.</text>
</comment>
<dbReference type="PANTHER" id="PTHR45696:SF10">
    <property type="entry name" value="LARGE RIBOSOMAL SUBUNIT PROTEIN P1"/>
    <property type="match status" value="1"/>
</dbReference>
<evidence type="ECO:0000256" key="5">
    <source>
        <dbReference type="SAM" id="MobiDB-lite"/>
    </source>
</evidence>
<comment type="similarity">
    <text evidence="1 4">Belongs to the eukaryotic ribosomal protein P1/P2 family.</text>
</comment>
<dbReference type="InterPro" id="IPR022295">
    <property type="entry name" value="Ribosomal_P1_arc"/>
</dbReference>
<proteinExistence type="inferred from homology"/>
<evidence type="ECO:0000256" key="2">
    <source>
        <dbReference type="ARBA" id="ARBA00022980"/>
    </source>
</evidence>
<dbReference type="GO" id="GO:1990904">
    <property type="term" value="C:ribonucleoprotein complex"/>
    <property type="evidence" value="ECO:0007669"/>
    <property type="project" value="UniProtKB-KW"/>
</dbReference>
<organism evidence="6">
    <name type="scientific">Candidatus Methanomethylicus mesodigestus</name>
    <dbReference type="NCBI Taxonomy" id="1867258"/>
    <lineage>
        <taxon>Archaea</taxon>
        <taxon>Thermoproteota</taxon>
        <taxon>Methanosuratincolia</taxon>
        <taxon>Candidatus Methanomethylicales</taxon>
        <taxon>Candidatus Methanomethylicaceae</taxon>
        <taxon>Candidatus Methanomethylicus</taxon>
    </lineage>
</organism>
<protein>
    <recommendedName>
        <fullName evidence="4">Large ribosomal subunit protein P1</fullName>
    </recommendedName>
</protein>
<reference evidence="6" key="1">
    <citation type="journal article" date="2020" name="mSystems">
        <title>Genome- and Community-Level Interaction Insights into Carbon Utilization and Element Cycling Functions of Hydrothermarchaeota in Hydrothermal Sediment.</title>
        <authorList>
            <person name="Zhou Z."/>
            <person name="Liu Y."/>
            <person name="Xu W."/>
            <person name="Pan J."/>
            <person name="Luo Z.H."/>
            <person name="Li M."/>
        </authorList>
    </citation>
    <scope>NUCLEOTIDE SEQUENCE [LARGE SCALE GENOMIC DNA]</scope>
    <source>
        <strain evidence="6">SpSt-468</strain>
    </source>
</reference>
<dbReference type="GO" id="GO:0006414">
    <property type="term" value="P:translational elongation"/>
    <property type="evidence" value="ECO:0007669"/>
    <property type="project" value="InterPro"/>
</dbReference>
<dbReference type="Gene3D" id="1.10.10.1410">
    <property type="match status" value="1"/>
</dbReference>
<dbReference type="AlphaFoldDB" id="A0A7C3J3Q3"/>